<accession>A0A7W8HYS3</accession>
<protein>
    <recommendedName>
        <fullName evidence="5">Probable membrane transporter protein</fullName>
    </recommendedName>
</protein>
<evidence type="ECO:0000313" key="7">
    <source>
        <dbReference type="Proteomes" id="UP000566663"/>
    </source>
</evidence>
<keyword evidence="3 5" id="KW-1133">Transmembrane helix</keyword>
<evidence type="ECO:0000256" key="4">
    <source>
        <dbReference type="ARBA" id="ARBA00023136"/>
    </source>
</evidence>
<reference evidence="6 7" key="1">
    <citation type="submission" date="2020-08" db="EMBL/GenBank/DDBJ databases">
        <title>Genomic Encyclopedia of Type Strains, Phase IV (KMG-IV): sequencing the most valuable type-strain genomes for metagenomic binning, comparative biology and taxonomic classification.</title>
        <authorList>
            <person name="Goeker M."/>
        </authorList>
    </citation>
    <scope>NUCLEOTIDE SEQUENCE [LARGE SCALE GENOMIC DNA]</scope>
    <source>
        <strain evidence="6 7">DSM 25335</strain>
    </source>
</reference>
<keyword evidence="5" id="KW-1003">Cell membrane</keyword>
<feature type="transmembrane region" description="Helical" evidence="5">
    <location>
        <begin position="114"/>
        <end position="131"/>
    </location>
</feature>
<sequence>MEPAAGRLNVDPALWTLGAAALSGAVVGLFLAVFGGGGSVLAAPLLLYFVGVSDPHVAIGTSAAGVALNAITGLTGHARAGRVKWPCASLFAATGVLGALAGSTLAKRVDGQSLLLFFALAMVLIALSMLRKPRSEGDAAVRLDRRLTLRLAPMGLGAGFAAGFFGIGGGFLIVPGLMASTGMTLLHAQASSLLSVAVFGASTSANYAVSGLVDWPVVVAMVVGGVFGTALGLPIARALGDRAALGRRLFAGLIILVAVYVAVRALGG</sequence>
<proteinExistence type="inferred from homology"/>
<feature type="transmembrane region" description="Helical" evidence="5">
    <location>
        <begin position="46"/>
        <end position="71"/>
    </location>
</feature>
<dbReference type="Proteomes" id="UP000566663">
    <property type="component" value="Unassembled WGS sequence"/>
</dbReference>
<dbReference type="PANTHER" id="PTHR43701:SF2">
    <property type="entry name" value="MEMBRANE TRANSPORTER PROTEIN YJNA-RELATED"/>
    <property type="match status" value="1"/>
</dbReference>
<dbReference type="RefSeq" id="WP_425486333.1">
    <property type="nucleotide sequence ID" value="NZ_BAAAFF010000006.1"/>
</dbReference>
<evidence type="ECO:0000256" key="3">
    <source>
        <dbReference type="ARBA" id="ARBA00022989"/>
    </source>
</evidence>
<gene>
    <name evidence="6" type="ORF">HNQ67_000921</name>
</gene>
<dbReference type="GO" id="GO:0005886">
    <property type="term" value="C:plasma membrane"/>
    <property type="evidence" value="ECO:0007669"/>
    <property type="project" value="UniProtKB-SubCell"/>
</dbReference>
<dbReference type="InterPro" id="IPR051598">
    <property type="entry name" value="TSUP/Inactive_protease-like"/>
</dbReference>
<feature type="transmembrane region" description="Helical" evidence="5">
    <location>
        <begin position="83"/>
        <end position="102"/>
    </location>
</feature>
<dbReference type="EMBL" id="JACHFZ010000002">
    <property type="protein sequence ID" value="MBB5291407.1"/>
    <property type="molecule type" value="Genomic_DNA"/>
</dbReference>
<comment type="similarity">
    <text evidence="5">Belongs to the 4-toluene sulfonate uptake permease (TSUP) (TC 2.A.102) family.</text>
</comment>
<organism evidence="6 7">
    <name type="scientific">Brevundimonas basaltis</name>
    <dbReference type="NCBI Taxonomy" id="472166"/>
    <lineage>
        <taxon>Bacteria</taxon>
        <taxon>Pseudomonadati</taxon>
        <taxon>Pseudomonadota</taxon>
        <taxon>Alphaproteobacteria</taxon>
        <taxon>Caulobacterales</taxon>
        <taxon>Caulobacteraceae</taxon>
        <taxon>Brevundimonas</taxon>
    </lineage>
</organism>
<evidence type="ECO:0000256" key="2">
    <source>
        <dbReference type="ARBA" id="ARBA00022692"/>
    </source>
</evidence>
<feature type="transmembrane region" description="Helical" evidence="5">
    <location>
        <begin position="12"/>
        <end position="34"/>
    </location>
</feature>
<dbReference type="InterPro" id="IPR002781">
    <property type="entry name" value="TM_pro_TauE-like"/>
</dbReference>
<feature type="transmembrane region" description="Helical" evidence="5">
    <location>
        <begin position="186"/>
        <end position="209"/>
    </location>
</feature>
<evidence type="ECO:0000256" key="5">
    <source>
        <dbReference type="RuleBase" id="RU363041"/>
    </source>
</evidence>
<comment type="subcellular location">
    <subcellularLocation>
        <location evidence="5">Cell membrane</location>
        <topology evidence="5">Multi-pass membrane protein</topology>
    </subcellularLocation>
    <subcellularLocation>
        <location evidence="1">Membrane</location>
        <topology evidence="1">Multi-pass membrane protein</topology>
    </subcellularLocation>
</comment>
<feature type="transmembrane region" description="Helical" evidence="5">
    <location>
        <begin position="151"/>
        <end position="174"/>
    </location>
</feature>
<feature type="transmembrane region" description="Helical" evidence="5">
    <location>
        <begin position="215"/>
        <end position="236"/>
    </location>
</feature>
<comment type="caution">
    <text evidence="6">The sequence shown here is derived from an EMBL/GenBank/DDBJ whole genome shotgun (WGS) entry which is preliminary data.</text>
</comment>
<keyword evidence="2 5" id="KW-0812">Transmembrane</keyword>
<dbReference type="AlphaFoldDB" id="A0A7W8HYS3"/>
<keyword evidence="4 5" id="KW-0472">Membrane</keyword>
<feature type="transmembrane region" description="Helical" evidence="5">
    <location>
        <begin position="248"/>
        <end position="267"/>
    </location>
</feature>
<dbReference type="PANTHER" id="PTHR43701">
    <property type="entry name" value="MEMBRANE TRANSPORTER PROTEIN MJ0441-RELATED"/>
    <property type="match status" value="1"/>
</dbReference>
<name>A0A7W8HYS3_9CAUL</name>
<evidence type="ECO:0000313" key="6">
    <source>
        <dbReference type="EMBL" id="MBB5291407.1"/>
    </source>
</evidence>
<keyword evidence="7" id="KW-1185">Reference proteome</keyword>
<dbReference type="Pfam" id="PF01925">
    <property type="entry name" value="TauE"/>
    <property type="match status" value="1"/>
</dbReference>
<evidence type="ECO:0000256" key="1">
    <source>
        <dbReference type="ARBA" id="ARBA00004141"/>
    </source>
</evidence>